<dbReference type="PROSITE" id="PS51420">
    <property type="entry name" value="RHO"/>
    <property type="match status" value="1"/>
</dbReference>
<dbReference type="EMBL" id="AGNL01002747">
    <property type="protein sequence ID" value="EJK75744.1"/>
    <property type="molecule type" value="Genomic_DNA"/>
</dbReference>
<dbReference type="OMA" id="YITQAFI"/>
<reference evidence="3 4" key="1">
    <citation type="journal article" date="2012" name="Genome Biol.">
        <title>Genome and low-iron response of an oceanic diatom adapted to chronic iron limitation.</title>
        <authorList>
            <person name="Lommer M."/>
            <person name="Specht M."/>
            <person name="Roy A.S."/>
            <person name="Kraemer L."/>
            <person name="Andreson R."/>
            <person name="Gutowska M.A."/>
            <person name="Wolf J."/>
            <person name="Bergner S.V."/>
            <person name="Schilhabel M.B."/>
            <person name="Klostermeier U.C."/>
            <person name="Beiko R.G."/>
            <person name="Rosenstiel P."/>
            <person name="Hippler M."/>
            <person name="Laroche J."/>
        </authorList>
    </citation>
    <scope>NUCLEOTIDE SEQUENCE [LARGE SCALE GENOMIC DNA]</scope>
    <source>
        <strain evidence="3 4">CCMP1005</strain>
    </source>
</reference>
<dbReference type="SUPFAM" id="SSF52540">
    <property type="entry name" value="P-loop containing nucleoside triphosphate hydrolases"/>
    <property type="match status" value="1"/>
</dbReference>
<dbReference type="FunFam" id="3.40.50.300:FF:001447">
    <property type="entry name" value="Ras-related protein Rab-1B"/>
    <property type="match status" value="1"/>
</dbReference>
<keyword evidence="1" id="KW-0547">Nucleotide-binding</keyword>
<feature type="region of interest" description="Disordered" evidence="2">
    <location>
        <begin position="254"/>
        <end position="429"/>
    </location>
</feature>
<gene>
    <name evidence="3" type="ORF">THAOC_02522</name>
</gene>
<name>K0TFD9_THAOC</name>
<dbReference type="SMART" id="SM00173">
    <property type="entry name" value="RAS"/>
    <property type="match status" value="1"/>
</dbReference>
<sequence>MPLVDVAQAEFKVSFLRPLWAMPRVLAGMSLARSSSPTSPFLTATRRLTLPTSHFLLSNTRYHSYSGGQVVVLGDSHVGKTSLVTRFAEGYYRENSREPTVGAFFVTKRIQSSDGTPTKVQIWDTAGQESFHQIASMFYKNAAAIIFCYDVTSRESFDGMRRWLDGVRSATPRSGGGKSDGMVLAIAGLKSDLLTYDSVPEAEASALADALGAIHVPTSAKADVGVDELFRGLADMVLMNSRVVGCGGIATPSVGGRSAGGTQQHPPTPSRIDGHGTDPPSDDDGAHKPRRDQFDRYHSKSDGNRHSSSSGNSQSSNQNRDGAARTSSQGSASASRPSTRRRSSSSGGSKRHPSARSSTPSTQESDGWEASPDNGDGRRRGSGGGSTRGRRARATRRRRAGPWTGGRVLRPMTLPSERPRAQDRETRKI</sequence>
<protein>
    <submittedName>
        <fullName evidence="3">Uncharacterized protein</fullName>
    </submittedName>
</protein>
<dbReference type="OrthoDB" id="63533at2759"/>
<dbReference type="InterPro" id="IPR005225">
    <property type="entry name" value="Small_GTP-bd"/>
</dbReference>
<feature type="compositionally biased region" description="Low complexity" evidence="2">
    <location>
        <begin position="306"/>
        <end position="337"/>
    </location>
</feature>
<dbReference type="Pfam" id="PF00071">
    <property type="entry name" value="Ras"/>
    <property type="match status" value="1"/>
</dbReference>
<dbReference type="SMART" id="SM00174">
    <property type="entry name" value="RHO"/>
    <property type="match status" value="1"/>
</dbReference>
<evidence type="ECO:0000256" key="2">
    <source>
        <dbReference type="SAM" id="MobiDB-lite"/>
    </source>
</evidence>
<evidence type="ECO:0000313" key="3">
    <source>
        <dbReference type="EMBL" id="EJK75744.1"/>
    </source>
</evidence>
<dbReference type="InterPro" id="IPR001806">
    <property type="entry name" value="Small_GTPase"/>
</dbReference>
<dbReference type="PRINTS" id="PR00449">
    <property type="entry name" value="RASTRNSFRMNG"/>
</dbReference>
<dbReference type="AlphaFoldDB" id="K0TFD9"/>
<dbReference type="PROSITE" id="PS51419">
    <property type="entry name" value="RAB"/>
    <property type="match status" value="1"/>
</dbReference>
<feature type="compositionally biased region" description="Basic residues" evidence="2">
    <location>
        <begin position="338"/>
        <end position="354"/>
    </location>
</feature>
<dbReference type="GO" id="GO:0005525">
    <property type="term" value="F:GTP binding"/>
    <property type="evidence" value="ECO:0007669"/>
    <property type="project" value="InterPro"/>
</dbReference>
<dbReference type="CDD" id="cd00154">
    <property type="entry name" value="Rab"/>
    <property type="match status" value="1"/>
</dbReference>
<dbReference type="InterPro" id="IPR027417">
    <property type="entry name" value="P-loop_NTPase"/>
</dbReference>
<dbReference type="NCBIfam" id="TIGR00231">
    <property type="entry name" value="small_GTP"/>
    <property type="match status" value="1"/>
</dbReference>
<proteinExistence type="predicted"/>
<evidence type="ECO:0000313" key="4">
    <source>
        <dbReference type="Proteomes" id="UP000266841"/>
    </source>
</evidence>
<dbReference type="GO" id="GO:0003924">
    <property type="term" value="F:GTPase activity"/>
    <property type="evidence" value="ECO:0007669"/>
    <property type="project" value="InterPro"/>
</dbReference>
<dbReference type="Proteomes" id="UP000266841">
    <property type="component" value="Unassembled WGS sequence"/>
</dbReference>
<keyword evidence="4" id="KW-1185">Reference proteome</keyword>
<dbReference type="SMART" id="SM00175">
    <property type="entry name" value="RAB"/>
    <property type="match status" value="1"/>
</dbReference>
<dbReference type="PANTHER" id="PTHR47978">
    <property type="match status" value="1"/>
</dbReference>
<dbReference type="Gene3D" id="3.40.50.300">
    <property type="entry name" value="P-loop containing nucleotide triphosphate hydrolases"/>
    <property type="match status" value="1"/>
</dbReference>
<comment type="caution">
    <text evidence="3">The sequence shown here is derived from an EMBL/GenBank/DDBJ whole genome shotgun (WGS) entry which is preliminary data.</text>
</comment>
<dbReference type="eggNOG" id="KOG0092">
    <property type="taxonomic scope" value="Eukaryota"/>
</dbReference>
<accession>K0TFD9</accession>
<feature type="compositionally biased region" description="Basic and acidic residues" evidence="2">
    <location>
        <begin position="284"/>
        <end position="305"/>
    </location>
</feature>
<evidence type="ECO:0000256" key="1">
    <source>
        <dbReference type="ARBA" id="ARBA00022741"/>
    </source>
</evidence>
<organism evidence="3 4">
    <name type="scientific">Thalassiosira oceanica</name>
    <name type="common">Marine diatom</name>
    <dbReference type="NCBI Taxonomy" id="159749"/>
    <lineage>
        <taxon>Eukaryota</taxon>
        <taxon>Sar</taxon>
        <taxon>Stramenopiles</taxon>
        <taxon>Ochrophyta</taxon>
        <taxon>Bacillariophyta</taxon>
        <taxon>Coscinodiscophyceae</taxon>
        <taxon>Thalassiosirophycidae</taxon>
        <taxon>Thalassiosirales</taxon>
        <taxon>Thalassiosiraceae</taxon>
        <taxon>Thalassiosira</taxon>
    </lineage>
</organism>
<feature type="compositionally biased region" description="Basic and acidic residues" evidence="2">
    <location>
        <begin position="417"/>
        <end position="429"/>
    </location>
</feature>
<feature type="compositionally biased region" description="Basic residues" evidence="2">
    <location>
        <begin position="388"/>
        <end position="400"/>
    </location>
</feature>
<dbReference type="PROSITE" id="PS51421">
    <property type="entry name" value="RAS"/>
    <property type="match status" value="1"/>
</dbReference>
<feature type="compositionally biased region" description="Polar residues" evidence="2">
    <location>
        <begin position="356"/>
        <end position="365"/>
    </location>
</feature>